<feature type="region of interest" description="Disordered" evidence="1">
    <location>
        <begin position="407"/>
        <end position="449"/>
    </location>
</feature>
<proteinExistence type="predicted"/>
<dbReference type="Proteomes" id="UP000670475">
    <property type="component" value="Unassembled WGS sequence"/>
</dbReference>
<evidence type="ECO:0000256" key="1">
    <source>
        <dbReference type="SAM" id="MobiDB-lite"/>
    </source>
</evidence>
<dbReference type="RefSeq" id="WP_209339339.1">
    <property type="nucleotide sequence ID" value="NZ_JAGIQL010000024.1"/>
</dbReference>
<comment type="caution">
    <text evidence="3">The sequence shown here is derived from an EMBL/GenBank/DDBJ whole genome shotgun (WGS) entry which is preliminary data.</text>
</comment>
<reference evidence="3" key="1">
    <citation type="submission" date="2021-03" db="EMBL/GenBank/DDBJ databases">
        <title>Whole genome sequence of Streptomyces bomunensis MMS17-BM035.</title>
        <authorList>
            <person name="Lee J.H."/>
        </authorList>
    </citation>
    <scope>NUCLEOTIDE SEQUENCE</scope>
    <source>
        <strain evidence="3">MMS17-BM035</strain>
    </source>
</reference>
<evidence type="ECO:0000259" key="2">
    <source>
        <dbReference type="Pfam" id="PF25547"/>
    </source>
</evidence>
<dbReference type="AlphaFoldDB" id="A0A940RWX5"/>
<organism evidence="3 4">
    <name type="scientific">Streptomyces montanisoli</name>
    <dbReference type="NCBI Taxonomy" id="2798581"/>
    <lineage>
        <taxon>Bacteria</taxon>
        <taxon>Bacillati</taxon>
        <taxon>Actinomycetota</taxon>
        <taxon>Actinomycetes</taxon>
        <taxon>Kitasatosporales</taxon>
        <taxon>Streptomycetaceae</taxon>
        <taxon>Streptomyces</taxon>
    </lineage>
</organism>
<evidence type="ECO:0000313" key="3">
    <source>
        <dbReference type="EMBL" id="MBP0457568.1"/>
    </source>
</evidence>
<feature type="domain" description="Outer membrane channel protein CpnT-like N-terminal" evidence="2">
    <location>
        <begin position="145"/>
        <end position="264"/>
    </location>
</feature>
<sequence length="463" mass="48259">MTHPGSGGGDQPIDLYPDDLNSVAGKFATGQTNLDTAATTLNSALQNAAGMAGNDDYGHKFAGKYDPAAKALFHTLSAGIRAIGQASDALVTTANNYLKADHHSNVKKGKGAPKLYPSPPVFTDVMYPDPDSAVGPGHSSVPSVIAKYWPNGHQDKLRDAASAYRTAATAFQGIGHTLHTQVQSLTDNNADESVHAMAAFWATIWQDGGNAHKAPLSAAHEACGKLASACDKFAHAIDEAHSSTEHKLAGAGIAIGLTTVVGILLTPFTGGGSDAGAAALDGAEAGAILGGVEVAADAAVAEIDTAVIADVGTELEAAAEAVPEIETVDAEVTEVDDALSDELTETGAREEPPGELPKTYEEKSSAVRDIMTDDDGNLIGEEDSKGVRMVTDEQVQQARIELRQRLGEPTIKSTPKGDIETWRLSDDPPSTVTYRPFSKSGGPTIDTNGVEDLNMKRLHIPQH</sequence>
<dbReference type="Gene3D" id="1.10.287.1060">
    <property type="entry name" value="ESAT-6-like"/>
    <property type="match status" value="1"/>
</dbReference>
<dbReference type="Pfam" id="PF25547">
    <property type="entry name" value="WXG100_2"/>
    <property type="match status" value="1"/>
</dbReference>
<accession>A0A940RWX5</accession>
<protein>
    <recommendedName>
        <fullName evidence="2">Outer membrane channel protein CpnT-like N-terminal domain-containing protein</fullName>
    </recommendedName>
</protein>
<gene>
    <name evidence="3" type="ORF">JFN87_08660</name>
</gene>
<feature type="compositionally biased region" description="Basic and acidic residues" evidence="1">
    <location>
        <begin position="415"/>
        <end position="426"/>
    </location>
</feature>
<dbReference type="InterPro" id="IPR057746">
    <property type="entry name" value="CpnT-like_N"/>
</dbReference>
<keyword evidence="4" id="KW-1185">Reference proteome</keyword>
<dbReference type="EMBL" id="JAGIQL010000024">
    <property type="protein sequence ID" value="MBP0457568.1"/>
    <property type="molecule type" value="Genomic_DNA"/>
</dbReference>
<evidence type="ECO:0000313" key="4">
    <source>
        <dbReference type="Proteomes" id="UP000670475"/>
    </source>
</evidence>
<name>A0A940RWX5_9ACTN</name>